<reference evidence="6" key="1">
    <citation type="journal article" date="2014" name="Front. Microbiol.">
        <title>High frequency of phylogenetically diverse reductive dehalogenase-homologous genes in deep subseafloor sedimentary metagenomes.</title>
        <authorList>
            <person name="Kawai M."/>
            <person name="Futagami T."/>
            <person name="Toyoda A."/>
            <person name="Takaki Y."/>
            <person name="Nishi S."/>
            <person name="Hori S."/>
            <person name="Arai W."/>
            <person name="Tsubouchi T."/>
            <person name="Morono Y."/>
            <person name="Uchiyama I."/>
            <person name="Ito T."/>
            <person name="Fujiyama A."/>
            <person name="Inagaki F."/>
            <person name="Takami H."/>
        </authorList>
    </citation>
    <scope>NUCLEOTIDE SEQUENCE</scope>
    <source>
        <strain evidence="6">Expedition CK06-06</strain>
    </source>
</reference>
<sequence length="135" mass="15019">MQPENAEGIIRLDGLQKSYGELVAVKDLSLDINRGEIFGFLGPNGAGKTTTINMICGLLKKDAGEIYINGISLGSDYQKCKKWMGLCPQEIVIWESLTCLEQLEFTARLYDVPRAVARKRSLELLGIFGLDEKKH</sequence>
<name>X0ZDC3_9ZZZZ</name>
<dbReference type="Gene3D" id="3.40.50.300">
    <property type="entry name" value="P-loop containing nucleotide triphosphate hydrolases"/>
    <property type="match status" value="1"/>
</dbReference>
<evidence type="ECO:0000313" key="6">
    <source>
        <dbReference type="EMBL" id="GAG58338.1"/>
    </source>
</evidence>
<evidence type="ECO:0000256" key="2">
    <source>
        <dbReference type="ARBA" id="ARBA00022448"/>
    </source>
</evidence>
<dbReference type="InterPro" id="IPR003593">
    <property type="entry name" value="AAA+_ATPase"/>
</dbReference>
<dbReference type="SUPFAM" id="SSF52540">
    <property type="entry name" value="P-loop containing nucleoside triphosphate hydrolases"/>
    <property type="match status" value="1"/>
</dbReference>
<dbReference type="GO" id="GO:0016887">
    <property type="term" value="F:ATP hydrolysis activity"/>
    <property type="evidence" value="ECO:0007669"/>
    <property type="project" value="InterPro"/>
</dbReference>
<comment type="caution">
    <text evidence="6">The sequence shown here is derived from an EMBL/GenBank/DDBJ whole genome shotgun (WGS) entry which is preliminary data.</text>
</comment>
<dbReference type="EMBL" id="BART01006134">
    <property type="protein sequence ID" value="GAG58338.1"/>
    <property type="molecule type" value="Genomic_DNA"/>
</dbReference>
<accession>X0ZDC3</accession>
<feature type="non-terminal residue" evidence="6">
    <location>
        <position position="135"/>
    </location>
</feature>
<keyword evidence="4" id="KW-0067">ATP-binding</keyword>
<dbReference type="PANTHER" id="PTHR42711:SF5">
    <property type="entry name" value="ABC TRANSPORTER ATP-BINDING PROTEIN NATA"/>
    <property type="match status" value="1"/>
</dbReference>
<evidence type="ECO:0000259" key="5">
    <source>
        <dbReference type="SMART" id="SM00382"/>
    </source>
</evidence>
<dbReference type="PANTHER" id="PTHR42711">
    <property type="entry name" value="ABC TRANSPORTER ATP-BINDING PROTEIN"/>
    <property type="match status" value="1"/>
</dbReference>
<dbReference type="InterPro" id="IPR027417">
    <property type="entry name" value="P-loop_NTPase"/>
</dbReference>
<dbReference type="SMART" id="SM00382">
    <property type="entry name" value="AAA"/>
    <property type="match status" value="1"/>
</dbReference>
<dbReference type="InterPro" id="IPR003439">
    <property type="entry name" value="ABC_transporter-like_ATP-bd"/>
</dbReference>
<evidence type="ECO:0000256" key="4">
    <source>
        <dbReference type="ARBA" id="ARBA00022840"/>
    </source>
</evidence>
<proteinExistence type="inferred from homology"/>
<gene>
    <name evidence="6" type="ORF">S01H4_13964</name>
</gene>
<evidence type="ECO:0000256" key="3">
    <source>
        <dbReference type="ARBA" id="ARBA00022741"/>
    </source>
</evidence>
<dbReference type="Pfam" id="PF00005">
    <property type="entry name" value="ABC_tran"/>
    <property type="match status" value="1"/>
</dbReference>
<dbReference type="AlphaFoldDB" id="X0ZDC3"/>
<keyword evidence="3" id="KW-0547">Nucleotide-binding</keyword>
<keyword evidence="2" id="KW-0813">Transport</keyword>
<protein>
    <recommendedName>
        <fullName evidence="5">AAA+ ATPase domain-containing protein</fullName>
    </recommendedName>
</protein>
<feature type="domain" description="AAA+ ATPase" evidence="5">
    <location>
        <begin position="34"/>
        <end position="128"/>
    </location>
</feature>
<comment type="similarity">
    <text evidence="1">Belongs to the ABC transporter superfamily.</text>
</comment>
<dbReference type="GO" id="GO:0005524">
    <property type="term" value="F:ATP binding"/>
    <property type="evidence" value="ECO:0007669"/>
    <property type="project" value="UniProtKB-KW"/>
</dbReference>
<organism evidence="6">
    <name type="scientific">marine sediment metagenome</name>
    <dbReference type="NCBI Taxonomy" id="412755"/>
    <lineage>
        <taxon>unclassified sequences</taxon>
        <taxon>metagenomes</taxon>
        <taxon>ecological metagenomes</taxon>
    </lineage>
</organism>
<evidence type="ECO:0000256" key="1">
    <source>
        <dbReference type="ARBA" id="ARBA00005417"/>
    </source>
</evidence>
<dbReference type="InterPro" id="IPR050763">
    <property type="entry name" value="ABC_transporter_ATP-binding"/>
</dbReference>